<dbReference type="InParanoid" id="A0A1D2VP44"/>
<dbReference type="FunCoup" id="A0A1D2VP44">
    <property type="interactions" value="12"/>
</dbReference>
<evidence type="ECO:0000313" key="2">
    <source>
        <dbReference type="Proteomes" id="UP000095038"/>
    </source>
</evidence>
<organism evidence="1 2">
    <name type="scientific">Ascoidea rubescens DSM 1968</name>
    <dbReference type="NCBI Taxonomy" id="1344418"/>
    <lineage>
        <taxon>Eukaryota</taxon>
        <taxon>Fungi</taxon>
        <taxon>Dikarya</taxon>
        <taxon>Ascomycota</taxon>
        <taxon>Saccharomycotina</taxon>
        <taxon>Saccharomycetes</taxon>
        <taxon>Ascoideaceae</taxon>
        <taxon>Ascoidea</taxon>
    </lineage>
</organism>
<sequence>MPEDRVLDLITPPLRFTALQPNLYRGSYPRPINYRFLKRLRLKYILSLIPSPITEKTDRPLQDFCREQNIKLLHIECSKDGGKGKKRNVPITYSIVIQAIEIIINSDYSPLYIHCLTGSHITSLIVACLRKISFWSSVSIFNEFINYSATINFADRSFVEKFEGDIFVPEDKINWIFWNGFPRETVLDTFSIKLIKSQKENGNEKERENDDIKNII</sequence>
<dbReference type="STRING" id="1344418.A0A1D2VP44"/>
<dbReference type="EMBL" id="KV454475">
    <property type="protein sequence ID" value="ODV63392.1"/>
    <property type="molecule type" value="Genomic_DNA"/>
</dbReference>
<dbReference type="Gene3D" id="3.90.190.10">
    <property type="entry name" value="Protein tyrosine phosphatase superfamily"/>
    <property type="match status" value="1"/>
</dbReference>
<dbReference type="InterPro" id="IPR029021">
    <property type="entry name" value="Prot-tyrosine_phosphatase-like"/>
</dbReference>
<evidence type="ECO:0000313" key="1">
    <source>
        <dbReference type="EMBL" id="ODV63392.1"/>
    </source>
</evidence>
<keyword evidence="2" id="KW-1185">Reference proteome</keyword>
<dbReference type="GO" id="GO:0016791">
    <property type="term" value="F:phosphatase activity"/>
    <property type="evidence" value="ECO:0007669"/>
    <property type="project" value="TreeGrafter"/>
</dbReference>
<dbReference type="RefSeq" id="XP_020049699.1">
    <property type="nucleotide sequence ID" value="XM_020190087.1"/>
</dbReference>
<gene>
    <name evidence="1" type="ORF">ASCRUDRAFT_29007</name>
</gene>
<dbReference type="Proteomes" id="UP000095038">
    <property type="component" value="Unassembled WGS sequence"/>
</dbReference>
<dbReference type="PANTHER" id="PTHR31126">
    <property type="entry name" value="TYROSINE-PROTEIN PHOSPHATASE"/>
    <property type="match status" value="1"/>
</dbReference>
<dbReference type="GeneID" id="30963723"/>
<accession>A0A1D2VP44</accession>
<dbReference type="OrthoDB" id="6375174at2759"/>
<reference evidence="2" key="1">
    <citation type="submission" date="2016-05" db="EMBL/GenBank/DDBJ databases">
        <title>Comparative genomics of biotechnologically important yeasts.</title>
        <authorList>
            <consortium name="DOE Joint Genome Institute"/>
            <person name="Riley R."/>
            <person name="Haridas S."/>
            <person name="Wolfe K.H."/>
            <person name="Lopes M.R."/>
            <person name="Hittinger C.T."/>
            <person name="Goker M."/>
            <person name="Salamov A."/>
            <person name="Wisecaver J."/>
            <person name="Long T.M."/>
            <person name="Aerts A.L."/>
            <person name="Barry K."/>
            <person name="Choi C."/>
            <person name="Clum A."/>
            <person name="Coughlan A.Y."/>
            <person name="Deshpande S."/>
            <person name="Douglass A.P."/>
            <person name="Hanson S.J."/>
            <person name="Klenk H.-P."/>
            <person name="Labutti K."/>
            <person name="Lapidus A."/>
            <person name="Lindquist E."/>
            <person name="Lipzen A."/>
            <person name="Meier-Kolthoff J.P."/>
            <person name="Ohm R.A."/>
            <person name="Otillar R.P."/>
            <person name="Pangilinan J."/>
            <person name="Peng Y."/>
            <person name="Rokas A."/>
            <person name="Rosa C.A."/>
            <person name="Scheuner C."/>
            <person name="Sibirny A.A."/>
            <person name="Slot J.C."/>
            <person name="Stielow J.B."/>
            <person name="Sun H."/>
            <person name="Kurtzman C.P."/>
            <person name="Blackwell M."/>
            <person name="Grigoriev I.V."/>
            <person name="Jeffries T.W."/>
        </authorList>
    </citation>
    <scope>NUCLEOTIDE SEQUENCE [LARGE SCALE GENOMIC DNA]</scope>
    <source>
        <strain evidence="2">DSM 1968</strain>
    </source>
</reference>
<dbReference type="FunFam" id="3.90.190.10:FF:000084">
    <property type="entry name" value="Tyrosine phospatase-like protein"/>
    <property type="match status" value="1"/>
</dbReference>
<dbReference type="InterPro" id="IPR004861">
    <property type="entry name" value="Siw14-like"/>
</dbReference>
<evidence type="ECO:0008006" key="3">
    <source>
        <dbReference type="Google" id="ProtNLM"/>
    </source>
</evidence>
<proteinExistence type="predicted"/>
<dbReference type="AlphaFoldDB" id="A0A1D2VP44"/>
<protein>
    <recommendedName>
        <fullName evidence="3">Protein-tyrosine phosphatase</fullName>
    </recommendedName>
</protein>
<name>A0A1D2VP44_9ASCO</name>
<dbReference type="PANTHER" id="PTHR31126:SF14">
    <property type="entry name" value="TYROSINE-PROTEIN PHOSPHATASE OCA6-RELATED"/>
    <property type="match status" value="1"/>
</dbReference>
<dbReference type="SUPFAM" id="SSF52799">
    <property type="entry name" value="(Phosphotyrosine protein) phosphatases II"/>
    <property type="match status" value="1"/>
</dbReference>
<dbReference type="Pfam" id="PF03162">
    <property type="entry name" value="Y_phosphatase2"/>
    <property type="match status" value="1"/>
</dbReference>